<evidence type="ECO:0000256" key="1">
    <source>
        <dbReference type="SAM" id="MobiDB-lite"/>
    </source>
</evidence>
<evidence type="ECO:0000313" key="4">
    <source>
        <dbReference type="Proteomes" id="UP000295662"/>
    </source>
</evidence>
<name>A0A4R7SNM7_9BACT</name>
<feature type="region of interest" description="Disordered" evidence="1">
    <location>
        <begin position="1"/>
        <end position="32"/>
    </location>
</feature>
<protein>
    <submittedName>
        <fullName evidence="3">Transposase</fullName>
    </submittedName>
</protein>
<dbReference type="PANTHER" id="PTHR33678">
    <property type="entry name" value="BLL1576 PROTEIN"/>
    <property type="match status" value="1"/>
</dbReference>
<dbReference type="InterPro" id="IPR052344">
    <property type="entry name" value="Transposase-related"/>
</dbReference>
<feature type="domain" description="Transposase IS66 central" evidence="2">
    <location>
        <begin position="97"/>
        <end position="237"/>
    </location>
</feature>
<dbReference type="RefSeq" id="WP_133792776.1">
    <property type="nucleotide sequence ID" value="NZ_SOCA01000001.1"/>
</dbReference>
<dbReference type="Pfam" id="PF03050">
    <property type="entry name" value="DDE_Tnp_IS66"/>
    <property type="match status" value="1"/>
</dbReference>
<evidence type="ECO:0000259" key="2">
    <source>
        <dbReference type="Pfam" id="PF03050"/>
    </source>
</evidence>
<dbReference type="InterPro" id="IPR004291">
    <property type="entry name" value="Transposase_IS66_central"/>
</dbReference>
<dbReference type="AlphaFoldDB" id="A0A4R7SNM7"/>
<gene>
    <name evidence="3" type="ORF">EI77_00077</name>
</gene>
<keyword evidence="4" id="KW-1185">Reference proteome</keyword>
<evidence type="ECO:0000313" key="3">
    <source>
        <dbReference type="EMBL" id="TDU80780.1"/>
    </source>
</evidence>
<dbReference type="PANTHER" id="PTHR33678:SF1">
    <property type="entry name" value="BLL1576 PROTEIN"/>
    <property type="match status" value="1"/>
</dbReference>
<dbReference type="EMBL" id="SOCA01000001">
    <property type="protein sequence ID" value="TDU80780.1"/>
    <property type="molecule type" value="Genomic_DNA"/>
</dbReference>
<dbReference type="OrthoDB" id="9760067at2"/>
<accession>A0A4R7SNM7</accession>
<dbReference type="NCBIfam" id="NF033517">
    <property type="entry name" value="transpos_IS66"/>
    <property type="match status" value="1"/>
</dbReference>
<comment type="caution">
    <text evidence="3">The sequence shown here is derived from an EMBL/GenBank/DDBJ whole genome shotgun (WGS) entry which is preliminary data.</text>
</comment>
<reference evidence="3 4" key="1">
    <citation type="submission" date="2019-03" db="EMBL/GenBank/DDBJ databases">
        <title>Genomic Encyclopedia of Archaeal and Bacterial Type Strains, Phase II (KMG-II): from individual species to whole genera.</title>
        <authorList>
            <person name="Goeker M."/>
        </authorList>
    </citation>
    <scope>NUCLEOTIDE SEQUENCE [LARGE SCALE GENOMIC DNA]</scope>
    <source>
        <strain evidence="3 4">ATCC 25309</strain>
    </source>
</reference>
<sequence>MEAEIEKQAAAAKPKKPRKPREDRVPEHLPAVEEIIEPQEVKAAPESWRCMGEEVTEQLDYEPARFLRRRLIRRKYVKREEPHLTPIIAPLNTLQERSLAAPGLLAAIIVGKYCDHLPLYRQEQIYSTRHGVDIPRQSMARWLALAADWLTPVYEQNRSSVMAGGYVQVDETPVEYLSPGHGQTKQGYLWTCKRPGADVCFTWATSRSSACLGNILPGDFGGTVQCEGYAAYPAYSPQSHRTRSSGLLGACPAQVH</sequence>
<organism evidence="3 4">
    <name type="scientific">Prosthecobacter fusiformis</name>
    <dbReference type="NCBI Taxonomy" id="48464"/>
    <lineage>
        <taxon>Bacteria</taxon>
        <taxon>Pseudomonadati</taxon>
        <taxon>Verrucomicrobiota</taxon>
        <taxon>Verrucomicrobiia</taxon>
        <taxon>Verrucomicrobiales</taxon>
        <taxon>Verrucomicrobiaceae</taxon>
        <taxon>Prosthecobacter</taxon>
    </lineage>
</organism>
<proteinExistence type="predicted"/>
<feature type="compositionally biased region" description="Basic and acidic residues" evidence="1">
    <location>
        <begin position="20"/>
        <end position="31"/>
    </location>
</feature>
<dbReference type="Proteomes" id="UP000295662">
    <property type="component" value="Unassembled WGS sequence"/>
</dbReference>